<feature type="region of interest" description="Disordered" evidence="1">
    <location>
        <begin position="250"/>
        <end position="307"/>
    </location>
</feature>
<keyword evidence="3" id="KW-1185">Reference proteome</keyword>
<proteinExistence type="predicted"/>
<feature type="region of interest" description="Disordered" evidence="1">
    <location>
        <begin position="114"/>
        <end position="186"/>
    </location>
</feature>
<feature type="compositionally biased region" description="Acidic residues" evidence="1">
    <location>
        <begin position="288"/>
        <end position="300"/>
    </location>
</feature>
<comment type="caution">
    <text evidence="2">The sequence shown here is derived from an EMBL/GenBank/DDBJ whole genome shotgun (WGS) entry which is preliminary data.</text>
</comment>
<dbReference type="OrthoDB" id="2430011at2759"/>
<feature type="compositionally biased region" description="Acidic residues" evidence="1">
    <location>
        <begin position="158"/>
        <end position="173"/>
    </location>
</feature>
<feature type="region of interest" description="Disordered" evidence="1">
    <location>
        <begin position="1"/>
        <end position="70"/>
    </location>
</feature>
<evidence type="ECO:0000313" key="3">
    <source>
        <dbReference type="Proteomes" id="UP000807716"/>
    </source>
</evidence>
<dbReference type="EMBL" id="JAAAJB010000200">
    <property type="protein sequence ID" value="KAG0261996.1"/>
    <property type="molecule type" value="Genomic_DNA"/>
</dbReference>
<reference evidence="2" key="1">
    <citation type="journal article" date="2020" name="Fungal Divers.">
        <title>Resolving the Mortierellaceae phylogeny through synthesis of multi-gene phylogenetics and phylogenomics.</title>
        <authorList>
            <person name="Vandepol N."/>
            <person name="Liber J."/>
            <person name="Desiro A."/>
            <person name="Na H."/>
            <person name="Kennedy M."/>
            <person name="Barry K."/>
            <person name="Grigoriev I.V."/>
            <person name="Miller A.N."/>
            <person name="O'Donnell K."/>
            <person name="Stajich J.E."/>
            <person name="Bonito G."/>
        </authorList>
    </citation>
    <scope>NUCLEOTIDE SEQUENCE</scope>
    <source>
        <strain evidence="2">BC1065</strain>
    </source>
</reference>
<dbReference type="Proteomes" id="UP000807716">
    <property type="component" value="Unassembled WGS sequence"/>
</dbReference>
<dbReference type="AlphaFoldDB" id="A0A9P6U5Z0"/>
<evidence type="ECO:0000313" key="2">
    <source>
        <dbReference type="EMBL" id="KAG0261996.1"/>
    </source>
</evidence>
<sequence>MFPRSTLSFSAFHEKHFSSTSQSSFFEAATRAEHHTTEEEDAGDSELRDEQHGREQYAPDDNEDDDNEKHLPHHVQQLRTWLRERQLMQKAHQHLHQYPYQQHYDPYWMYQPPSSSGGWHADPQAAASEWWSSMHPPQDGDAEGAWHDAEGGANNNEEGVEGLEDEEEQEEEERQDKASEQLQPAMTLTKEAIAIFEFSRRFREQKMAAAKLEKEKTKRLRAKRRRTAMLGFAMGDVVLSDEDEEAVMDGAQKTMGRSVKRGRGDDNTPNDAGADEGEQERMPRADISDDDNDDDEDDDFGPLLQELPANDTSFLSIPLVYYERMQDKLYGGSLKSLEKQAHPLDPPLSTTPDAEAKAQAIKKARQEMVQIQYLESLLDRSYEDSLQPSTFPKDDDSIALWPGMPLRC</sequence>
<accession>A0A9P6U5Z0</accession>
<protein>
    <submittedName>
        <fullName evidence="2">Uncharacterized protein</fullName>
    </submittedName>
</protein>
<organism evidence="2 3">
    <name type="scientific">Actinomortierella ambigua</name>
    <dbReference type="NCBI Taxonomy" id="1343610"/>
    <lineage>
        <taxon>Eukaryota</taxon>
        <taxon>Fungi</taxon>
        <taxon>Fungi incertae sedis</taxon>
        <taxon>Mucoromycota</taxon>
        <taxon>Mortierellomycotina</taxon>
        <taxon>Mortierellomycetes</taxon>
        <taxon>Mortierellales</taxon>
        <taxon>Mortierellaceae</taxon>
        <taxon>Actinomortierella</taxon>
    </lineage>
</organism>
<name>A0A9P6U5Z0_9FUNG</name>
<evidence type="ECO:0000256" key="1">
    <source>
        <dbReference type="SAM" id="MobiDB-lite"/>
    </source>
</evidence>
<feature type="compositionally biased region" description="Basic and acidic residues" evidence="1">
    <location>
        <begin position="45"/>
        <end position="57"/>
    </location>
</feature>
<gene>
    <name evidence="2" type="ORF">DFQ27_002673</name>
</gene>